<dbReference type="EMBL" id="JAUIZM010000004">
    <property type="protein sequence ID" value="KAK1387012.1"/>
    <property type="molecule type" value="Genomic_DNA"/>
</dbReference>
<evidence type="ECO:0000313" key="2">
    <source>
        <dbReference type="Proteomes" id="UP001237642"/>
    </source>
</evidence>
<proteinExistence type="predicted"/>
<gene>
    <name evidence="1" type="ORF">POM88_015190</name>
</gene>
<reference evidence="1" key="2">
    <citation type="submission" date="2023-05" db="EMBL/GenBank/DDBJ databases">
        <authorList>
            <person name="Schelkunov M.I."/>
        </authorList>
    </citation>
    <scope>NUCLEOTIDE SEQUENCE</scope>
    <source>
        <strain evidence="1">Hsosn_3</strain>
        <tissue evidence="1">Leaf</tissue>
    </source>
</reference>
<reference evidence="1" key="1">
    <citation type="submission" date="2023-02" db="EMBL/GenBank/DDBJ databases">
        <title>Genome of toxic invasive species Heracleum sosnowskyi carries increased number of genes despite the absence of recent whole-genome duplications.</title>
        <authorList>
            <person name="Schelkunov M."/>
            <person name="Shtratnikova V."/>
            <person name="Makarenko M."/>
            <person name="Klepikova A."/>
            <person name="Omelchenko D."/>
            <person name="Novikova G."/>
            <person name="Obukhova E."/>
            <person name="Bogdanov V."/>
            <person name="Penin A."/>
            <person name="Logacheva M."/>
        </authorList>
    </citation>
    <scope>NUCLEOTIDE SEQUENCE</scope>
    <source>
        <strain evidence="1">Hsosn_3</strain>
        <tissue evidence="1">Leaf</tissue>
    </source>
</reference>
<name>A0AAD8IMD3_9APIA</name>
<accession>A0AAD8IMD3</accession>
<protein>
    <submittedName>
        <fullName evidence="1">Uncharacterized protein</fullName>
    </submittedName>
</protein>
<keyword evidence="2" id="KW-1185">Reference proteome</keyword>
<sequence length="125" mass="13984">MIEGDGERRKLVAVTRWVIWKLRNEVVWNDKGSGINTVVSLVHSTINQWDRAQDRNVNSLAAFVTEDDGAVKWIRPEGEVIKVNVDAATFEDTGRLATKPPESIRTSVNRDTVIHGPTSLQCRSS</sequence>
<comment type="caution">
    <text evidence="1">The sequence shown here is derived from an EMBL/GenBank/DDBJ whole genome shotgun (WGS) entry which is preliminary data.</text>
</comment>
<dbReference type="AlphaFoldDB" id="A0AAD8IMD3"/>
<evidence type="ECO:0000313" key="1">
    <source>
        <dbReference type="EMBL" id="KAK1387012.1"/>
    </source>
</evidence>
<dbReference type="Proteomes" id="UP001237642">
    <property type="component" value="Unassembled WGS sequence"/>
</dbReference>
<organism evidence="1 2">
    <name type="scientific">Heracleum sosnowskyi</name>
    <dbReference type="NCBI Taxonomy" id="360622"/>
    <lineage>
        <taxon>Eukaryota</taxon>
        <taxon>Viridiplantae</taxon>
        <taxon>Streptophyta</taxon>
        <taxon>Embryophyta</taxon>
        <taxon>Tracheophyta</taxon>
        <taxon>Spermatophyta</taxon>
        <taxon>Magnoliopsida</taxon>
        <taxon>eudicotyledons</taxon>
        <taxon>Gunneridae</taxon>
        <taxon>Pentapetalae</taxon>
        <taxon>asterids</taxon>
        <taxon>campanulids</taxon>
        <taxon>Apiales</taxon>
        <taxon>Apiaceae</taxon>
        <taxon>Apioideae</taxon>
        <taxon>apioid superclade</taxon>
        <taxon>Tordylieae</taxon>
        <taxon>Tordyliinae</taxon>
        <taxon>Heracleum</taxon>
    </lineage>
</organism>